<dbReference type="GeneID" id="17356727"/>
<evidence type="ECO:0000256" key="1">
    <source>
        <dbReference type="SAM" id="MobiDB-lite"/>
    </source>
</evidence>
<gene>
    <name evidence="3" type="ORF">CHLNCDRAFT_143687</name>
</gene>
<protein>
    <recommendedName>
        <fullName evidence="2">F-box domain-containing protein</fullName>
    </recommendedName>
</protein>
<dbReference type="Pfam" id="PF12937">
    <property type="entry name" value="F-box-like"/>
    <property type="match status" value="1"/>
</dbReference>
<dbReference type="Gene3D" id="1.20.1280.50">
    <property type="match status" value="1"/>
</dbReference>
<evidence type="ECO:0000259" key="2">
    <source>
        <dbReference type="Pfam" id="PF12937"/>
    </source>
</evidence>
<proteinExistence type="predicted"/>
<dbReference type="OrthoDB" id="3219396at2759"/>
<feature type="domain" description="F-box" evidence="2">
    <location>
        <begin position="22"/>
        <end position="61"/>
    </location>
</feature>
<evidence type="ECO:0000313" key="4">
    <source>
        <dbReference type="Proteomes" id="UP000008141"/>
    </source>
</evidence>
<sequence length="149" mass="16146">MASYTIQRAGSTSSAGRQAAITLLPDDLLAYAFSWLDFQERQRVLPLVCKRWEQVAHFPSLLDSVKVCIETEYMCDGELLLPPLRCFCRWLERRAAGSVQRLDISLDSPTGLGGTAFGPKLAAAAAVPGGQRGGGGGTLRRPRAAELRP</sequence>
<reference evidence="3 4" key="1">
    <citation type="journal article" date="2010" name="Plant Cell">
        <title>The Chlorella variabilis NC64A genome reveals adaptation to photosymbiosis, coevolution with viruses, and cryptic sex.</title>
        <authorList>
            <person name="Blanc G."/>
            <person name="Duncan G."/>
            <person name="Agarkova I."/>
            <person name="Borodovsky M."/>
            <person name="Gurnon J."/>
            <person name="Kuo A."/>
            <person name="Lindquist E."/>
            <person name="Lucas S."/>
            <person name="Pangilinan J."/>
            <person name="Polle J."/>
            <person name="Salamov A."/>
            <person name="Terry A."/>
            <person name="Yamada T."/>
            <person name="Dunigan D.D."/>
            <person name="Grigoriev I.V."/>
            <person name="Claverie J.M."/>
            <person name="Van Etten J.L."/>
        </authorList>
    </citation>
    <scope>NUCLEOTIDE SEQUENCE [LARGE SCALE GENOMIC DNA]</scope>
    <source>
        <strain evidence="3 4">NC64A</strain>
    </source>
</reference>
<feature type="region of interest" description="Disordered" evidence="1">
    <location>
        <begin position="127"/>
        <end position="149"/>
    </location>
</feature>
<dbReference type="EMBL" id="GL433840">
    <property type="protein sequence ID" value="EFN57018.1"/>
    <property type="molecule type" value="Genomic_DNA"/>
</dbReference>
<organism evidence="4">
    <name type="scientific">Chlorella variabilis</name>
    <name type="common">Green alga</name>
    <dbReference type="NCBI Taxonomy" id="554065"/>
    <lineage>
        <taxon>Eukaryota</taxon>
        <taxon>Viridiplantae</taxon>
        <taxon>Chlorophyta</taxon>
        <taxon>core chlorophytes</taxon>
        <taxon>Trebouxiophyceae</taxon>
        <taxon>Chlorellales</taxon>
        <taxon>Chlorellaceae</taxon>
        <taxon>Chlorella clade</taxon>
        <taxon>Chlorella</taxon>
    </lineage>
</organism>
<dbReference type="KEGG" id="cvr:CHLNCDRAFT_143687"/>
<name>E1ZA91_CHLVA</name>
<dbReference type="InterPro" id="IPR036047">
    <property type="entry name" value="F-box-like_dom_sf"/>
</dbReference>
<dbReference type="RefSeq" id="XP_005849120.1">
    <property type="nucleotide sequence ID" value="XM_005849058.1"/>
</dbReference>
<dbReference type="AlphaFoldDB" id="E1ZA91"/>
<evidence type="ECO:0000313" key="3">
    <source>
        <dbReference type="EMBL" id="EFN57018.1"/>
    </source>
</evidence>
<dbReference type="SUPFAM" id="SSF81383">
    <property type="entry name" value="F-box domain"/>
    <property type="match status" value="1"/>
</dbReference>
<dbReference type="Proteomes" id="UP000008141">
    <property type="component" value="Unassembled WGS sequence"/>
</dbReference>
<accession>E1ZA91</accession>
<keyword evidence="4" id="KW-1185">Reference proteome</keyword>
<dbReference type="InterPro" id="IPR001810">
    <property type="entry name" value="F-box_dom"/>
</dbReference>
<dbReference type="InParanoid" id="E1ZA91"/>